<evidence type="ECO:0000313" key="1">
    <source>
        <dbReference type="EMBL" id="KAK7856363.1"/>
    </source>
</evidence>
<evidence type="ECO:0000313" key="2">
    <source>
        <dbReference type="Proteomes" id="UP000237347"/>
    </source>
</evidence>
<feature type="non-terminal residue" evidence="1">
    <location>
        <position position="1"/>
    </location>
</feature>
<name>A0AAW0M0K8_QUESU</name>
<accession>A0AAW0M0K8</accession>
<organism evidence="1 2">
    <name type="scientific">Quercus suber</name>
    <name type="common">Cork oak</name>
    <dbReference type="NCBI Taxonomy" id="58331"/>
    <lineage>
        <taxon>Eukaryota</taxon>
        <taxon>Viridiplantae</taxon>
        <taxon>Streptophyta</taxon>
        <taxon>Embryophyta</taxon>
        <taxon>Tracheophyta</taxon>
        <taxon>Spermatophyta</taxon>
        <taxon>Magnoliopsida</taxon>
        <taxon>eudicotyledons</taxon>
        <taxon>Gunneridae</taxon>
        <taxon>Pentapetalae</taxon>
        <taxon>rosids</taxon>
        <taxon>fabids</taxon>
        <taxon>Fagales</taxon>
        <taxon>Fagaceae</taxon>
        <taxon>Quercus</taxon>
    </lineage>
</organism>
<dbReference type="AlphaFoldDB" id="A0AAW0M0K8"/>
<sequence>IFIEIGRIREPLQTFERGPFLVVAGVGIVASKQPERGTETFHDQKPLDRFDEIKVKGIDRNPIAL</sequence>
<keyword evidence="2" id="KW-1185">Reference proteome</keyword>
<dbReference type="Proteomes" id="UP000237347">
    <property type="component" value="Unassembled WGS sequence"/>
</dbReference>
<reference evidence="1 2" key="1">
    <citation type="journal article" date="2018" name="Sci. Data">
        <title>The draft genome sequence of cork oak.</title>
        <authorList>
            <person name="Ramos A.M."/>
            <person name="Usie A."/>
            <person name="Barbosa P."/>
            <person name="Barros P.M."/>
            <person name="Capote T."/>
            <person name="Chaves I."/>
            <person name="Simoes F."/>
            <person name="Abreu I."/>
            <person name="Carrasquinho I."/>
            <person name="Faro C."/>
            <person name="Guimaraes J.B."/>
            <person name="Mendonca D."/>
            <person name="Nobrega F."/>
            <person name="Rodrigues L."/>
            <person name="Saibo N.J.M."/>
            <person name="Varela M.C."/>
            <person name="Egas C."/>
            <person name="Matos J."/>
            <person name="Miguel C.M."/>
            <person name="Oliveira M.M."/>
            <person name="Ricardo C.P."/>
            <person name="Goncalves S."/>
        </authorList>
    </citation>
    <scope>NUCLEOTIDE SEQUENCE [LARGE SCALE GENOMIC DNA]</scope>
    <source>
        <strain evidence="2">cv. HL8</strain>
    </source>
</reference>
<gene>
    <name evidence="1" type="ORF">CFP56_023625</name>
</gene>
<protein>
    <submittedName>
        <fullName evidence="1">Uncharacterized protein</fullName>
    </submittedName>
</protein>
<dbReference type="EMBL" id="PKMF04000037">
    <property type="protein sequence ID" value="KAK7856363.1"/>
    <property type="molecule type" value="Genomic_DNA"/>
</dbReference>
<proteinExistence type="predicted"/>
<comment type="caution">
    <text evidence="1">The sequence shown here is derived from an EMBL/GenBank/DDBJ whole genome shotgun (WGS) entry which is preliminary data.</text>
</comment>